<evidence type="ECO:0000256" key="1">
    <source>
        <dbReference type="SAM" id="Phobius"/>
    </source>
</evidence>
<protein>
    <submittedName>
        <fullName evidence="2">Uncharacterized protein</fullName>
    </submittedName>
</protein>
<organism evidence="2 3">
    <name type="scientific">Pocillopora meandrina</name>
    <dbReference type="NCBI Taxonomy" id="46732"/>
    <lineage>
        <taxon>Eukaryota</taxon>
        <taxon>Metazoa</taxon>
        <taxon>Cnidaria</taxon>
        <taxon>Anthozoa</taxon>
        <taxon>Hexacorallia</taxon>
        <taxon>Scleractinia</taxon>
        <taxon>Astrocoeniina</taxon>
        <taxon>Pocilloporidae</taxon>
        <taxon>Pocillopora</taxon>
    </lineage>
</organism>
<evidence type="ECO:0000313" key="3">
    <source>
        <dbReference type="Proteomes" id="UP001159428"/>
    </source>
</evidence>
<sequence>MVDVKDLKSARLIAIGHIVVGILLIVFGIVDRVEGYFWTGEGCFGIWCGVWMIVTGSLGIPGSNRERNSSSQAFAAAFMGCAITSAVFGGIIIICFSISIAMYRTSPWYEDDFYQRYWYNYDAEMAVTVITLILGIVEFGIGIWAAVLCCNMNACQCCTVQGGQAPSMVYVSNQGMVYGAGGAPMGIPVQTAGGVVMVPVSSSGGVGGHPQTVQMPRGGVMQVVTQPQMYQAPLSGAVSMQPQMIQVPTSGAGAVSMQPQMVQLPTSGAQGGPAPMVQVPLTGNPQGPPEFVRVTTDGPVPEEKVPLP</sequence>
<proteinExistence type="predicted"/>
<dbReference type="EMBL" id="CALNXJ010000074">
    <property type="protein sequence ID" value="CAH3160081.1"/>
    <property type="molecule type" value="Genomic_DNA"/>
</dbReference>
<dbReference type="AlphaFoldDB" id="A0AAU9XVQ4"/>
<feature type="transmembrane region" description="Helical" evidence="1">
    <location>
        <begin position="73"/>
        <end position="103"/>
    </location>
</feature>
<reference evidence="2 3" key="1">
    <citation type="submission" date="2022-05" db="EMBL/GenBank/DDBJ databases">
        <authorList>
            <consortium name="Genoscope - CEA"/>
            <person name="William W."/>
        </authorList>
    </citation>
    <scope>NUCLEOTIDE SEQUENCE [LARGE SCALE GENOMIC DNA]</scope>
</reference>
<keyword evidence="1" id="KW-0472">Membrane</keyword>
<keyword evidence="1" id="KW-0812">Transmembrane</keyword>
<dbReference type="Proteomes" id="UP001159428">
    <property type="component" value="Unassembled WGS sequence"/>
</dbReference>
<evidence type="ECO:0000313" key="2">
    <source>
        <dbReference type="EMBL" id="CAH3160081.1"/>
    </source>
</evidence>
<feature type="transmembrane region" description="Helical" evidence="1">
    <location>
        <begin position="123"/>
        <end position="147"/>
    </location>
</feature>
<keyword evidence="1" id="KW-1133">Transmembrane helix</keyword>
<comment type="caution">
    <text evidence="2">The sequence shown here is derived from an EMBL/GenBank/DDBJ whole genome shotgun (WGS) entry which is preliminary data.</text>
</comment>
<gene>
    <name evidence="2" type="ORF">PMEA_00032333</name>
</gene>
<feature type="transmembrane region" description="Helical" evidence="1">
    <location>
        <begin position="36"/>
        <end position="61"/>
    </location>
</feature>
<accession>A0AAU9XVQ4</accession>
<feature type="transmembrane region" description="Helical" evidence="1">
    <location>
        <begin position="12"/>
        <end position="30"/>
    </location>
</feature>
<name>A0AAU9XVQ4_9CNID</name>
<keyword evidence="3" id="KW-1185">Reference proteome</keyword>